<dbReference type="EMBL" id="KZ805388">
    <property type="protein sequence ID" value="PVH99631.1"/>
    <property type="molecule type" value="Genomic_DNA"/>
</dbReference>
<reference evidence="2 3" key="1">
    <citation type="journal article" date="2018" name="Sci. Rep.">
        <title>Comparative genomics provides insights into the lifestyle and reveals functional heterogeneity of dark septate endophytic fungi.</title>
        <authorList>
            <person name="Knapp D.G."/>
            <person name="Nemeth J.B."/>
            <person name="Barry K."/>
            <person name="Hainaut M."/>
            <person name="Henrissat B."/>
            <person name="Johnson J."/>
            <person name="Kuo A."/>
            <person name="Lim J.H.P."/>
            <person name="Lipzen A."/>
            <person name="Nolan M."/>
            <person name="Ohm R.A."/>
            <person name="Tamas L."/>
            <person name="Grigoriev I.V."/>
            <person name="Spatafora J.W."/>
            <person name="Nagy L.G."/>
            <person name="Kovacs G.M."/>
        </authorList>
    </citation>
    <scope>NUCLEOTIDE SEQUENCE [LARGE SCALE GENOMIC DNA]</scope>
    <source>
        <strain evidence="2 3">DSE2036</strain>
    </source>
</reference>
<dbReference type="GO" id="GO:0005680">
    <property type="term" value="C:anaphase-promoting complex"/>
    <property type="evidence" value="ECO:0007669"/>
    <property type="project" value="InterPro"/>
</dbReference>
<feature type="compositionally biased region" description="Polar residues" evidence="1">
    <location>
        <begin position="279"/>
        <end position="293"/>
    </location>
</feature>
<dbReference type="Pfam" id="PF05841">
    <property type="entry name" value="Apc15p"/>
    <property type="match status" value="1"/>
</dbReference>
<evidence type="ECO:0000313" key="3">
    <source>
        <dbReference type="Proteomes" id="UP000244855"/>
    </source>
</evidence>
<evidence type="ECO:0000256" key="1">
    <source>
        <dbReference type="SAM" id="MobiDB-lite"/>
    </source>
</evidence>
<accession>A0A2V1DP45</accession>
<evidence type="ECO:0000313" key="2">
    <source>
        <dbReference type="EMBL" id="PVH99631.1"/>
    </source>
</evidence>
<dbReference type="STRING" id="97972.A0A2V1DP45"/>
<proteinExistence type="predicted"/>
<feature type="compositionally biased region" description="Acidic residues" evidence="1">
    <location>
        <begin position="133"/>
        <end position="175"/>
    </location>
</feature>
<sequence length="330" mass="36467">MLSLPTVPPRADSSLWPSLRTARPITYDDAPSSPALHQQRISHVQHDHHHHYNSSRGLLAQLTSEENKISQRKQNIQRYGATWIRPPGVLKTFQASEDEKVEREEQEALARREQVMMDLAAAQQETANAEAREDAEDMEDANEERDLDDEVPEAEADESDMSASEDESGSEAEEGDTTRHTADVTFNEDSFIEGSMLEGHVSQMLAMEEASMSGTLQEERDLDEDIPEAGSYEHTDSSLIDSSSEDEGASSAFRAPPPPQNRSRSNRRSSGTTSVRRNAQTPPQITRNSRLSVEFEGSSSILDGSSFLRSSPAAARGALRGRLFNARGGR</sequence>
<feature type="region of interest" description="Disordered" evidence="1">
    <location>
        <begin position="123"/>
        <end position="185"/>
    </location>
</feature>
<organism evidence="2 3">
    <name type="scientific">Periconia macrospinosa</name>
    <dbReference type="NCBI Taxonomy" id="97972"/>
    <lineage>
        <taxon>Eukaryota</taxon>
        <taxon>Fungi</taxon>
        <taxon>Dikarya</taxon>
        <taxon>Ascomycota</taxon>
        <taxon>Pezizomycotina</taxon>
        <taxon>Dothideomycetes</taxon>
        <taxon>Pleosporomycetidae</taxon>
        <taxon>Pleosporales</taxon>
        <taxon>Massarineae</taxon>
        <taxon>Periconiaceae</taxon>
        <taxon>Periconia</taxon>
    </lineage>
</organism>
<dbReference type="OrthoDB" id="5320532at2759"/>
<feature type="compositionally biased region" description="Low complexity" evidence="1">
    <location>
        <begin position="268"/>
        <end position="278"/>
    </location>
</feature>
<name>A0A2V1DP45_9PLEO</name>
<dbReference type="AlphaFoldDB" id="A0A2V1DP45"/>
<feature type="region of interest" description="Disordered" evidence="1">
    <location>
        <begin position="209"/>
        <end position="293"/>
    </location>
</feature>
<dbReference type="Proteomes" id="UP000244855">
    <property type="component" value="Unassembled WGS sequence"/>
</dbReference>
<keyword evidence="3" id="KW-1185">Reference proteome</keyword>
<dbReference type="GO" id="GO:0031145">
    <property type="term" value="P:anaphase-promoting complex-dependent catabolic process"/>
    <property type="evidence" value="ECO:0007669"/>
    <property type="project" value="InterPro"/>
</dbReference>
<protein>
    <submittedName>
        <fullName evidence="2">Uncharacterized protein</fullName>
    </submittedName>
</protein>
<dbReference type="InterPro" id="IPR008402">
    <property type="entry name" value="APC_su15/mnd2"/>
</dbReference>
<gene>
    <name evidence="2" type="ORF">DM02DRAFT_614875</name>
</gene>